<gene>
    <name evidence="1" type="ORF">AOY20_11740</name>
</gene>
<reference evidence="1 2" key="1">
    <citation type="journal article" date="2015" name="Int. J. Syst. Evol. Microbiol.">
        <title>Acinetobacter equi sp. nov. isolated from horse faeces.</title>
        <authorList>
            <person name="Poppel M.T."/>
            <person name="Skiebe E."/>
            <person name="Laue M."/>
            <person name="Bergmann H."/>
            <person name="Ebersberger I."/>
            <person name="Garn T."/>
            <person name="Fruth A."/>
            <person name="Baumgardt S."/>
            <person name="Busse H.J."/>
            <person name="Wilharm G."/>
        </authorList>
    </citation>
    <scope>NUCLEOTIDE SEQUENCE [LARGE SCALE GENOMIC DNA]</scope>
    <source>
        <strain evidence="1 2">114</strain>
    </source>
</reference>
<dbReference type="InterPro" id="IPR027396">
    <property type="entry name" value="DsrEFH-like"/>
</dbReference>
<dbReference type="OrthoDB" id="6705704at2"/>
<dbReference type="RefSeq" id="WP_054582032.1">
    <property type="nucleotide sequence ID" value="NZ_CP012808.1"/>
</dbReference>
<evidence type="ECO:0008006" key="3">
    <source>
        <dbReference type="Google" id="ProtNLM"/>
    </source>
</evidence>
<dbReference type="AlphaFoldDB" id="A0A0N9W304"/>
<keyword evidence="2" id="KW-1185">Reference proteome</keyword>
<evidence type="ECO:0000313" key="2">
    <source>
        <dbReference type="Proteomes" id="UP000064939"/>
    </source>
</evidence>
<evidence type="ECO:0000313" key="1">
    <source>
        <dbReference type="EMBL" id="ALH96149.1"/>
    </source>
</evidence>
<dbReference type="Gene3D" id="3.40.1260.10">
    <property type="entry name" value="DsrEFH-like"/>
    <property type="match status" value="1"/>
</dbReference>
<dbReference type="SUPFAM" id="SSF75169">
    <property type="entry name" value="DsrEFH-like"/>
    <property type="match status" value="1"/>
</dbReference>
<dbReference type="PROSITE" id="PS51257">
    <property type="entry name" value="PROKAR_LIPOPROTEIN"/>
    <property type="match status" value="1"/>
</dbReference>
<organism evidence="1 2">
    <name type="scientific">Acinetobacter equi</name>
    <dbReference type="NCBI Taxonomy" id="1324350"/>
    <lineage>
        <taxon>Bacteria</taxon>
        <taxon>Pseudomonadati</taxon>
        <taxon>Pseudomonadota</taxon>
        <taxon>Gammaproteobacteria</taxon>
        <taxon>Moraxellales</taxon>
        <taxon>Moraxellaceae</taxon>
        <taxon>Acinetobacter</taxon>
    </lineage>
</organism>
<proteinExistence type="predicted"/>
<dbReference type="Proteomes" id="UP000064939">
    <property type="component" value="Chromosome"/>
</dbReference>
<protein>
    <recommendedName>
        <fullName evidence="3">Sulfur relay protein TusC</fullName>
    </recommendedName>
</protein>
<dbReference type="KEGG" id="aei:AOY20_11740"/>
<name>A0A0N9W304_9GAMM</name>
<dbReference type="STRING" id="1324350.AOY20_11740"/>
<dbReference type="EMBL" id="CP012808">
    <property type="protein sequence ID" value="ALH96149.1"/>
    <property type="molecule type" value="Genomic_DNA"/>
</dbReference>
<sequence length="116" mass="13329">MKSVLVILTKSNLNSLQVHESLSATMVLATFGCEVKVLLQDAALSLLKSDIQFNTLKHAFKLASNMVDSFEFYDLSPIYIEEKYQNSPYIVDAQQEIEFINLSSNFIEQFDHILYW</sequence>
<accession>A0A0N9W304</accession>